<evidence type="ECO:0000256" key="8">
    <source>
        <dbReference type="HAMAP-Rule" id="MF_00212"/>
    </source>
</evidence>
<dbReference type="Proteomes" id="UP000095210">
    <property type="component" value="Chromosome"/>
</dbReference>
<evidence type="ECO:0000256" key="1">
    <source>
        <dbReference type="ARBA" id="ARBA00001139"/>
    </source>
</evidence>
<gene>
    <name evidence="8" type="primary">mqo</name>
    <name evidence="9" type="ORF">TL08_16160</name>
</gene>
<keyword evidence="10" id="KW-1185">Reference proteome</keyword>
<evidence type="ECO:0000256" key="7">
    <source>
        <dbReference type="ARBA" id="ARBA00023002"/>
    </source>
</evidence>
<dbReference type="PANTHER" id="PTHR43104:SF2">
    <property type="entry name" value="L-2-HYDROXYGLUTARATE DEHYDROGENASE, MITOCHONDRIAL"/>
    <property type="match status" value="1"/>
</dbReference>
<dbReference type="EC" id="1.1.5.4" evidence="8"/>
<dbReference type="NCBIfam" id="TIGR01320">
    <property type="entry name" value="mal_quin_oxido"/>
    <property type="match status" value="1"/>
</dbReference>
<keyword evidence="5 8" id="KW-0285">Flavoprotein</keyword>
<dbReference type="HAMAP" id="MF_00212">
    <property type="entry name" value="MQO"/>
    <property type="match status" value="1"/>
</dbReference>
<dbReference type="NCBIfam" id="NF003606">
    <property type="entry name" value="PRK05257.2-1"/>
    <property type="match status" value="1"/>
</dbReference>
<name>A0AAC9HR20_9PSEU</name>
<evidence type="ECO:0000313" key="10">
    <source>
        <dbReference type="Proteomes" id="UP000095210"/>
    </source>
</evidence>
<evidence type="ECO:0000256" key="2">
    <source>
        <dbReference type="ARBA" id="ARBA00001974"/>
    </source>
</evidence>
<comment type="pathway">
    <text evidence="3 8">Carbohydrate metabolism; tricarboxylic acid cycle; oxaloacetate from (S)-malate (quinone route): step 1/1.</text>
</comment>
<comment type="catalytic activity">
    <reaction evidence="1 8">
        <text>(S)-malate + a quinone = a quinol + oxaloacetate</text>
        <dbReference type="Rhea" id="RHEA:46012"/>
        <dbReference type="ChEBI" id="CHEBI:15589"/>
        <dbReference type="ChEBI" id="CHEBI:16452"/>
        <dbReference type="ChEBI" id="CHEBI:24646"/>
        <dbReference type="ChEBI" id="CHEBI:132124"/>
        <dbReference type="EC" id="1.1.5.4"/>
    </reaction>
</comment>
<keyword evidence="4 8" id="KW-0816">Tricarboxylic acid cycle</keyword>
<evidence type="ECO:0000256" key="3">
    <source>
        <dbReference type="ARBA" id="ARBA00005012"/>
    </source>
</evidence>
<dbReference type="GO" id="GO:0006099">
    <property type="term" value="P:tricarboxylic acid cycle"/>
    <property type="evidence" value="ECO:0007669"/>
    <property type="project" value="UniProtKB-UniRule"/>
</dbReference>
<dbReference type="KEGG" id="ahm:TL08_16160"/>
<keyword evidence="7 8" id="KW-0560">Oxidoreductase</keyword>
<dbReference type="Pfam" id="PF06039">
    <property type="entry name" value="Mqo"/>
    <property type="match status" value="1"/>
</dbReference>
<dbReference type="InterPro" id="IPR006231">
    <property type="entry name" value="MQO"/>
</dbReference>
<reference evidence="10" key="1">
    <citation type="submission" date="2016-03" db="EMBL/GenBank/DDBJ databases">
        <title>Complete genome sequence of the type strain Actinoalloteichus hymeniacidonis DSM 45092.</title>
        <authorList>
            <person name="Schaffert L."/>
            <person name="Albersmeier A."/>
            <person name="Winkler A."/>
            <person name="Kalinowski J."/>
            <person name="Zotchev S."/>
            <person name="Ruckert C."/>
        </authorList>
    </citation>
    <scope>NUCLEOTIDE SEQUENCE [LARGE SCALE GENOMIC DNA]</scope>
    <source>
        <strain evidence="10">HPA177(T) (DSM 45092(T))</strain>
    </source>
</reference>
<evidence type="ECO:0000313" key="9">
    <source>
        <dbReference type="EMBL" id="AOS64032.1"/>
    </source>
</evidence>
<organism evidence="9 10">
    <name type="scientific">Actinoalloteichus hymeniacidonis</name>
    <dbReference type="NCBI Taxonomy" id="340345"/>
    <lineage>
        <taxon>Bacteria</taxon>
        <taxon>Bacillati</taxon>
        <taxon>Actinomycetota</taxon>
        <taxon>Actinomycetes</taxon>
        <taxon>Pseudonocardiales</taxon>
        <taxon>Pseudonocardiaceae</taxon>
        <taxon>Actinoalloteichus</taxon>
    </lineage>
</organism>
<dbReference type="InterPro" id="IPR036188">
    <property type="entry name" value="FAD/NAD-bd_sf"/>
</dbReference>
<protein>
    <recommendedName>
        <fullName evidence="8">Probable malate:quinone oxidoreductase</fullName>
        <ecNumber evidence="8">1.1.5.4</ecNumber>
    </recommendedName>
    <alternativeName>
        <fullName evidence="8">MQO</fullName>
    </alternativeName>
    <alternativeName>
        <fullName evidence="8">Malate dehydrogenase [quinone]</fullName>
    </alternativeName>
</protein>
<dbReference type="NCBIfam" id="NF003611">
    <property type="entry name" value="PRK05257.3-2"/>
    <property type="match status" value="1"/>
</dbReference>
<dbReference type="Gene3D" id="3.50.50.60">
    <property type="entry name" value="FAD/NAD(P)-binding domain"/>
    <property type="match status" value="1"/>
</dbReference>
<dbReference type="PANTHER" id="PTHR43104">
    <property type="entry name" value="L-2-HYDROXYGLUTARATE DEHYDROGENASE, MITOCHONDRIAL"/>
    <property type="match status" value="1"/>
</dbReference>
<dbReference type="GO" id="GO:0008924">
    <property type="term" value="F:L-malate dehydrogenase (quinone) activity"/>
    <property type="evidence" value="ECO:0007669"/>
    <property type="project" value="UniProtKB-UniRule"/>
</dbReference>
<proteinExistence type="inferred from homology"/>
<dbReference type="AlphaFoldDB" id="A0AAC9HR20"/>
<dbReference type="RefSeq" id="WP_216637732.1">
    <property type="nucleotide sequence ID" value="NZ_CP014859.1"/>
</dbReference>
<sequence length="494" mass="53250">MVDTEIHDIVLVGAGIVSATLGTLIATLQPDWRITVLERLGEPGNESSHAWNNAGTGHAGLCEFNYTPRGSDGTVDATGAVRIGEQYLTSLCFWAELVAQGQLGDPGDFIRSTPHLGLGRGTDGVAYLRARHAALREHPLFADLEISADRSRLEAWLPLVLRGRDEREPIAVTRSRQGTDVDFGVLTRRLLAALQRRGVAVRTHHEVRSLRRGQGRWEIGVRDRRADRVETLRSRFVFVGAGGATLPLLQGAGVPEVRGLGAFPISGRFLRASRPALVAEHPAKLYGHAAPGAPSISVPHLDRRVVAGREHLLFGPFAAFSPRFLKRGRHTDLVRSIRPDNLPTLLATARDNPSLLAYLVRQLTQSSAARLAALREFVPTAQEADWKLITAGQRVQTLRTVAGRGTMVGFGAEQLITEDATLAALLGASPGASASASAMVAVLAGCFPDRMPAWESRLRTLAPNASELLATGQAIDRLAHARRTLGLDPLISRS</sequence>
<comment type="similarity">
    <text evidence="8">Belongs to the MQO family.</text>
</comment>
<dbReference type="SUPFAM" id="SSF51905">
    <property type="entry name" value="FAD/NAD(P)-binding domain"/>
    <property type="match status" value="1"/>
</dbReference>
<dbReference type="GO" id="GO:0047545">
    <property type="term" value="F:(S)-2-hydroxyglutarate dehydrogenase activity"/>
    <property type="evidence" value="ECO:0007669"/>
    <property type="project" value="TreeGrafter"/>
</dbReference>
<comment type="cofactor">
    <cofactor evidence="2 8">
        <name>FAD</name>
        <dbReference type="ChEBI" id="CHEBI:57692"/>
    </cofactor>
</comment>
<dbReference type="EMBL" id="CP014859">
    <property type="protein sequence ID" value="AOS64032.1"/>
    <property type="molecule type" value="Genomic_DNA"/>
</dbReference>
<evidence type="ECO:0000256" key="6">
    <source>
        <dbReference type="ARBA" id="ARBA00022827"/>
    </source>
</evidence>
<evidence type="ECO:0000256" key="5">
    <source>
        <dbReference type="ARBA" id="ARBA00022630"/>
    </source>
</evidence>
<dbReference type="Gene3D" id="3.30.9.10">
    <property type="entry name" value="D-Amino Acid Oxidase, subunit A, domain 2"/>
    <property type="match status" value="1"/>
</dbReference>
<accession>A0AAC9HR20</accession>
<evidence type="ECO:0000256" key="4">
    <source>
        <dbReference type="ARBA" id="ARBA00022532"/>
    </source>
</evidence>
<keyword evidence="6 8" id="KW-0274">FAD</keyword>